<sequence>MFYIYTKQKKAEIKFTVNLTANEVRDFMDNNLFLDYPELNKDDYIVVEKSEPFKYPTYDATTNSIREMTKNELIEEDIEIQLTPGEYIENKKLKFIPQPSSYHTWNTITHTWDINMEDVKRTFKHKFREILLDKMFGSYEHDGKIFQMKEYDEINFMRVKMALDIAGETEDYNVIKQALVTLGIPITEELEEKIKGAMKVGKLKNLLKTLTTPWRLKDDSVVDMPLGELNLIYFSWILRVITAQNKYTAITKKILKVKNVEELEAIKWE</sequence>
<evidence type="ECO:0000313" key="1">
    <source>
        <dbReference type="EMBL" id="KUL98040.1"/>
    </source>
</evidence>
<dbReference type="RefSeq" id="WP_059222341.1">
    <property type="nucleotide sequence ID" value="NZ_LMVH01000001.1"/>
</dbReference>
<comment type="caution">
    <text evidence="1">The sequence shown here is derived from an EMBL/GenBank/DDBJ whole genome shotgun (WGS) entry which is preliminary data.</text>
</comment>
<dbReference type="AlphaFoldDB" id="A0A101K659"/>
<organism evidence="1 2">
    <name type="scientific">Fusobacterium nucleatum subsp. nucleatum</name>
    <dbReference type="NCBI Taxonomy" id="76856"/>
    <lineage>
        <taxon>Bacteria</taxon>
        <taxon>Fusobacteriati</taxon>
        <taxon>Fusobacteriota</taxon>
        <taxon>Fusobacteriia</taxon>
        <taxon>Fusobacteriales</taxon>
        <taxon>Fusobacteriaceae</taxon>
        <taxon>Fusobacterium</taxon>
    </lineage>
</organism>
<reference evidence="1 2" key="1">
    <citation type="submission" date="2015-10" db="EMBL/GenBank/DDBJ databases">
        <authorList>
            <person name="Gilbert D.G."/>
        </authorList>
    </citation>
    <scope>NUCLEOTIDE SEQUENCE [LARGE SCALE GENOMIC DNA]</scope>
    <source>
        <strain evidence="1 2">ChDC F311</strain>
    </source>
</reference>
<accession>A0A101K659</accession>
<dbReference type="EMBL" id="LMVH01000001">
    <property type="protein sequence ID" value="KUL98040.1"/>
    <property type="molecule type" value="Genomic_DNA"/>
</dbReference>
<dbReference type="OrthoDB" id="89392at2"/>
<protein>
    <submittedName>
        <fullName evidence="1">Uncharacterized protein</fullName>
    </submittedName>
</protein>
<proteinExistence type="predicted"/>
<dbReference type="Proteomes" id="UP000054800">
    <property type="component" value="Unassembled WGS sequence"/>
</dbReference>
<evidence type="ECO:0000313" key="2">
    <source>
        <dbReference type="Proteomes" id="UP000054800"/>
    </source>
</evidence>
<name>A0A101K659_FUSNC</name>
<gene>
    <name evidence="1" type="ORF">RO03_00415</name>
</gene>